<dbReference type="EMBL" id="OV696698">
    <property type="protein sequence ID" value="CAH1243695.1"/>
    <property type="molecule type" value="Genomic_DNA"/>
</dbReference>
<comment type="subcellular location">
    <subcellularLocation>
        <location evidence="1">Cell membrane</location>
        <topology evidence="1">Multi-pass membrane protein</topology>
    </subcellularLocation>
</comment>
<evidence type="ECO:0000256" key="8">
    <source>
        <dbReference type="ARBA" id="ARBA00023224"/>
    </source>
</evidence>
<keyword evidence="8" id="KW-0807">Transducer</keyword>
<dbReference type="GO" id="GO:0016907">
    <property type="term" value="F:G protein-coupled acetylcholine receptor activity"/>
    <property type="evidence" value="ECO:0007669"/>
    <property type="project" value="TreeGrafter"/>
</dbReference>
<evidence type="ECO:0000256" key="9">
    <source>
        <dbReference type="SAM" id="MobiDB-lite"/>
    </source>
</evidence>
<dbReference type="PANTHER" id="PTHR24247">
    <property type="entry name" value="5-HYDROXYTRYPTAMINE RECEPTOR"/>
    <property type="match status" value="1"/>
</dbReference>
<keyword evidence="2" id="KW-1003">Cell membrane</keyword>
<reference evidence="12" key="1">
    <citation type="submission" date="2022-01" db="EMBL/GenBank/DDBJ databases">
        <authorList>
            <person name="Braso-Vives M."/>
        </authorList>
    </citation>
    <scope>NUCLEOTIDE SEQUENCE</scope>
</reference>
<dbReference type="GO" id="GO:0004993">
    <property type="term" value="F:G protein-coupled serotonin receptor activity"/>
    <property type="evidence" value="ECO:0007669"/>
    <property type="project" value="TreeGrafter"/>
</dbReference>
<accession>A0A8J9YXY7</accession>
<evidence type="ECO:0000259" key="11">
    <source>
        <dbReference type="PROSITE" id="PS50262"/>
    </source>
</evidence>
<dbReference type="GO" id="GO:0005886">
    <property type="term" value="C:plasma membrane"/>
    <property type="evidence" value="ECO:0007669"/>
    <property type="project" value="UniProtKB-SubCell"/>
</dbReference>
<dbReference type="OrthoDB" id="21380at2759"/>
<evidence type="ECO:0000313" key="12">
    <source>
        <dbReference type="EMBL" id="CAH1243695.1"/>
    </source>
</evidence>
<feature type="transmembrane region" description="Helical" evidence="10">
    <location>
        <begin position="6"/>
        <end position="32"/>
    </location>
</feature>
<evidence type="ECO:0000313" key="13">
    <source>
        <dbReference type="Proteomes" id="UP000838412"/>
    </source>
</evidence>
<feature type="transmembrane region" description="Helical" evidence="10">
    <location>
        <begin position="44"/>
        <end position="63"/>
    </location>
</feature>
<keyword evidence="6 10" id="KW-0472">Membrane</keyword>
<protein>
    <submittedName>
        <fullName evidence="12">CHRM5 protein</fullName>
    </submittedName>
</protein>
<evidence type="ECO:0000256" key="7">
    <source>
        <dbReference type="ARBA" id="ARBA00023170"/>
    </source>
</evidence>
<evidence type="ECO:0000256" key="10">
    <source>
        <dbReference type="SAM" id="Phobius"/>
    </source>
</evidence>
<name>A0A8J9YXY7_BRALA</name>
<dbReference type="PRINTS" id="PR00237">
    <property type="entry name" value="GPCRRHODOPSN"/>
</dbReference>
<dbReference type="Proteomes" id="UP000838412">
    <property type="component" value="Chromosome 13"/>
</dbReference>
<evidence type="ECO:0000256" key="3">
    <source>
        <dbReference type="ARBA" id="ARBA00022692"/>
    </source>
</evidence>
<proteinExistence type="predicted"/>
<dbReference type="AlphaFoldDB" id="A0A8J9YXY7"/>
<evidence type="ECO:0000256" key="1">
    <source>
        <dbReference type="ARBA" id="ARBA00004651"/>
    </source>
</evidence>
<keyword evidence="13" id="KW-1185">Reference proteome</keyword>
<feature type="transmembrane region" description="Helical" evidence="10">
    <location>
        <begin position="83"/>
        <end position="104"/>
    </location>
</feature>
<feature type="domain" description="G-protein coupled receptors family 1 profile" evidence="11">
    <location>
        <begin position="24"/>
        <end position="260"/>
    </location>
</feature>
<feature type="transmembrane region" description="Helical" evidence="10">
    <location>
        <begin position="166"/>
        <end position="188"/>
    </location>
</feature>
<sequence>MALTTGNIALYVILGVLSAVTVIGNVISIVCFSKNLNISSSGDVFMLNLAVADLLIGLVSMPLTIVQEAFGGSFPLGLEVCRAWLLVDYTVCSASAFSIVLISHDRYLQIVKPHEHRVVTARKRLAMLVTSWILAFLVYGPAIVVWDVVPDICEARYQYESKEYTFVMAVVEFFVPFSVMTFLYVQVYRHAIAWRRRRTLRRPAPSVAASPERTQAIRKFNRRALPNCCRSVADETTTFHQYADDHKRRRPPNHPEMSEE</sequence>
<organism evidence="12 13">
    <name type="scientific">Branchiostoma lanceolatum</name>
    <name type="common">Common lancelet</name>
    <name type="synonym">Amphioxus lanceolatum</name>
    <dbReference type="NCBI Taxonomy" id="7740"/>
    <lineage>
        <taxon>Eukaryota</taxon>
        <taxon>Metazoa</taxon>
        <taxon>Chordata</taxon>
        <taxon>Cephalochordata</taxon>
        <taxon>Leptocardii</taxon>
        <taxon>Amphioxiformes</taxon>
        <taxon>Branchiostomatidae</taxon>
        <taxon>Branchiostoma</taxon>
    </lineage>
</organism>
<evidence type="ECO:0000256" key="4">
    <source>
        <dbReference type="ARBA" id="ARBA00022989"/>
    </source>
</evidence>
<dbReference type="GO" id="GO:0007197">
    <property type="term" value="P:adenylate cyclase-inhibiting G protein-coupled acetylcholine receptor signaling pathway"/>
    <property type="evidence" value="ECO:0007669"/>
    <property type="project" value="TreeGrafter"/>
</dbReference>
<evidence type="ECO:0000256" key="6">
    <source>
        <dbReference type="ARBA" id="ARBA00023136"/>
    </source>
</evidence>
<keyword evidence="5" id="KW-0297">G-protein coupled receptor</keyword>
<feature type="transmembrane region" description="Helical" evidence="10">
    <location>
        <begin position="125"/>
        <end position="146"/>
    </location>
</feature>
<keyword evidence="4 10" id="KW-1133">Transmembrane helix</keyword>
<dbReference type="GO" id="GO:0007187">
    <property type="term" value="P:G protein-coupled receptor signaling pathway, coupled to cyclic nucleotide second messenger"/>
    <property type="evidence" value="ECO:0007669"/>
    <property type="project" value="TreeGrafter"/>
</dbReference>
<evidence type="ECO:0000256" key="5">
    <source>
        <dbReference type="ARBA" id="ARBA00023040"/>
    </source>
</evidence>
<dbReference type="Gene3D" id="1.20.1070.10">
    <property type="entry name" value="Rhodopsin 7-helix transmembrane proteins"/>
    <property type="match status" value="1"/>
</dbReference>
<dbReference type="GO" id="GO:0030425">
    <property type="term" value="C:dendrite"/>
    <property type="evidence" value="ECO:0007669"/>
    <property type="project" value="TreeGrafter"/>
</dbReference>
<dbReference type="Pfam" id="PF00001">
    <property type="entry name" value="7tm_1"/>
    <property type="match status" value="1"/>
</dbReference>
<dbReference type="PANTHER" id="PTHR24247:SF195">
    <property type="entry name" value="G-PROTEIN COUPLED RECEPTORS FAMILY 1 PROFILE DOMAIN-CONTAINING PROTEIN"/>
    <property type="match status" value="1"/>
</dbReference>
<dbReference type="GO" id="GO:0045202">
    <property type="term" value="C:synapse"/>
    <property type="evidence" value="ECO:0007669"/>
    <property type="project" value="TreeGrafter"/>
</dbReference>
<evidence type="ECO:0000256" key="2">
    <source>
        <dbReference type="ARBA" id="ARBA00022475"/>
    </source>
</evidence>
<dbReference type="InterPro" id="IPR017452">
    <property type="entry name" value="GPCR_Rhodpsn_7TM"/>
</dbReference>
<dbReference type="SUPFAM" id="SSF81321">
    <property type="entry name" value="Family A G protein-coupled receptor-like"/>
    <property type="match status" value="1"/>
</dbReference>
<feature type="region of interest" description="Disordered" evidence="9">
    <location>
        <begin position="240"/>
        <end position="260"/>
    </location>
</feature>
<dbReference type="PROSITE" id="PS50262">
    <property type="entry name" value="G_PROTEIN_RECEP_F1_2"/>
    <property type="match status" value="1"/>
</dbReference>
<gene>
    <name evidence="12" type="primary">CHRM5</name>
    <name evidence="12" type="ORF">BLAG_LOCUS6582</name>
</gene>
<keyword evidence="3 10" id="KW-0812">Transmembrane</keyword>
<dbReference type="InterPro" id="IPR000276">
    <property type="entry name" value="GPCR_Rhodpsn"/>
</dbReference>
<keyword evidence="7" id="KW-0675">Receptor</keyword>